<keyword evidence="8" id="KW-0256">Endoplasmic reticulum</keyword>
<evidence type="ECO:0000256" key="13">
    <source>
        <dbReference type="ARBA" id="ARBA00023136"/>
    </source>
</evidence>
<evidence type="ECO:0000256" key="10">
    <source>
        <dbReference type="ARBA" id="ARBA00023002"/>
    </source>
</evidence>
<accession>A0A8K0CZT7</accession>
<organism evidence="16 17">
    <name type="scientific">Ignelater luminosus</name>
    <name type="common">Cucubano</name>
    <name type="synonym">Pyrophorus luminosus</name>
    <dbReference type="NCBI Taxonomy" id="2038154"/>
    <lineage>
        <taxon>Eukaryota</taxon>
        <taxon>Metazoa</taxon>
        <taxon>Ecdysozoa</taxon>
        <taxon>Arthropoda</taxon>
        <taxon>Hexapoda</taxon>
        <taxon>Insecta</taxon>
        <taxon>Pterygota</taxon>
        <taxon>Neoptera</taxon>
        <taxon>Endopterygota</taxon>
        <taxon>Coleoptera</taxon>
        <taxon>Polyphaga</taxon>
        <taxon>Elateriformia</taxon>
        <taxon>Elateroidea</taxon>
        <taxon>Elateridae</taxon>
        <taxon>Agrypninae</taxon>
        <taxon>Pyrophorini</taxon>
        <taxon>Ignelater</taxon>
    </lineage>
</organism>
<keyword evidence="17" id="KW-1185">Reference proteome</keyword>
<evidence type="ECO:0000256" key="14">
    <source>
        <dbReference type="PIRSR" id="PIRSR602401-1"/>
    </source>
</evidence>
<evidence type="ECO:0000256" key="12">
    <source>
        <dbReference type="ARBA" id="ARBA00023033"/>
    </source>
</evidence>
<evidence type="ECO:0000256" key="5">
    <source>
        <dbReference type="ARBA" id="ARBA00010617"/>
    </source>
</evidence>
<evidence type="ECO:0000256" key="8">
    <source>
        <dbReference type="ARBA" id="ARBA00022824"/>
    </source>
</evidence>
<evidence type="ECO:0000256" key="4">
    <source>
        <dbReference type="ARBA" id="ARBA00004406"/>
    </source>
</evidence>
<evidence type="ECO:0000256" key="1">
    <source>
        <dbReference type="ARBA" id="ARBA00001971"/>
    </source>
</evidence>
<gene>
    <name evidence="16" type="ORF">ILUMI_10744</name>
</gene>
<dbReference type="InterPro" id="IPR001128">
    <property type="entry name" value="Cyt_P450"/>
</dbReference>
<dbReference type="SUPFAM" id="SSF48264">
    <property type="entry name" value="Cytochrome P450"/>
    <property type="match status" value="1"/>
</dbReference>
<feature type="binding site" description="axial binding residue" evidence="14">
    <location>
        <position position="376"/>
    </location>
    <ligand>
        <name>heme</name>
        <dbReference type="ChEBI" id="CHEBI:30413"/>
    </ligand>
    <ligandPart>
        <name>Fe</name>
        <dbReference type="ChEBI" id="CHEBI:18248"/>
    </ligandPart>
</feature>
<evidence type="ECO:0000313" key="17">
    <source>
        <dbReference type="Proteomes" id="UP000801492"/>
    </source>
</evidence>
<evidence type="ECO:0000256" key="7">
    <source>
        <dbReference type="ARBA" id="ARBA00022723"/>
    </source>
</evidence>
<evidence type="ECO:0000256" key="11">
    <source>
        <dbReference type="ARBA" id="ARBA00023004"/>
    </source>
</evidence>
<comment type="caution">
    <text evidence="16">The sequence shown here is derived from an EMBL/GenBank/DDBJ whole genome shotgun (WGS) entry which is preliminary data.</text>
</comment>
<keyword evidence="12 15" id="KW-0503">Monooxygenase</keyword>
<dbReference type="InterPro" id="IPR050196">
    <property type="entry name" value="Cytochrome_P450_Monoox"/>
</dbReference>
<evidence type="ECO:0000256" key="15">
    <source>
        <dbReference type="RuleBase" id="RU000461"/>
    </source>
</evidence>
<dbReference type="InterPro" id="IPR036396">
    <property type="entry name" value="Cyt_P450_sf"/>
</dbReference>
<evidence type="ECO:0000256" key="2">
    <source>
        <dbReference type="ARBA" id="ARBA00003690"/>
    </source>
</evidence>
<dbReference type="OrthoDB" id="1470350at2759"/>
<dbReference type="InterPro" id="IPR017972">
    <property type="entry name" value="Cyt_P450_CS"/>
</dbReference>
<dbReference type="PANTHER" id="PTHR24291">
    <property type="entry name" value="CYTOCHROME P450 FAMILY 4"/>
    <property type="match status" value="1"/>
</dbReference>
<dbReference type="GO" id="GO:0004497">
    <property type="term" value="F:monooxygenase activity"/>
    <property type="evidence" value="ECO:0007669"/>
    <property type="project" value="UniProtKB-KW"/>
</dbReference>
<dbReference type="GO" id="GO:0020037">
    <property type="term" value="F:heme binding"/>
    <property type="evidence" value="ECO:0007669"/>
    <property type="project" value="InterPro"/>
</dbReference>
<evidence type="ECO:0000256" key="9">
    <source>
        <dbReference type="ARBA" id="ARBA00022848"/>
    </source>
</evidence>
<keyword evidence="13" id="KW-0472">Membrane</keyword>
<evidence type="ECO:0000313" key="16">
    <source>
        <dbReference type="EMBL" id="KAF2895429.1"/>
    </source>
</evidence>
<reference evidence="16" key="1">
    <citation type="submission" date="2019-08" db="EMBL/GenBank/DDBJ databases">
        <title>The genome of the North American firefly Photinus pyralis.</title>
        <authorList>
            <consortium name="Photinus pyralis genome working group"/>
            <person name="Fallon T.R."/>
            <person name="Sander Lower S.E."/>
            <person name="Weng J.-K."/>
        </authorList>
    </citation>
    <scope>NUCLEOTIDE SEQUENCE</scope>
    <source>
        <strain evidence="16">TRF0915ILg1</strain>
        <tissue evidence="16">Whole body</tissue>
    </source>
</reference>
<evidence type="ECO:0000256" key="3">
    <source>
        <dbReference type="ARBA" id="ARBA00004174"/>
    </source>
</evidence>
<keyword evidence="11 14" id="KW-0408">Iron</keyword>
<dbReference type="PRINTS" id="PR00385">
    <property type="entry name" value="P450"/>
</dbReference>
<evidence type="ECO:0000256" key="6">
    <source>
        <dbReference type="ARBA" id="ARBA00022617"/>
    </source>
</evidence>
<comment type="subcellular location">
    <subcellularLocation>
        <location evidence="4">Endoplasmic reticulum membrane</location>
        <topology evidence="4">Peripheral membrane protein</topology>
    </subcellularLocation>
    <subcellularLocation>
        <location evidence="3">Microsome membrane</location>
        <topology evidence="3">Peripheral membrane protein</topology>
    </subcellularLocation>
</comment>
<proteinExistence type="inferred from homology"/>
<protein>
    <recommendedName>
        <fullName evidence="18">Cytochrome P450</fullName>
    </recommendedName>
</protein>
<keyword evidence="9" id="KW-0492">Microsome</keyword>
<comment type="cofactor">
    <cofactor evidence="1 14">
        <name>heme</name>
        <dbReference type="ChEBI" id="CHEBI:30413"/>
    </cofactor>
</comment>
<keyword evidence="10 15" id="KW-0560">Oxidoreductase</keyword>
<dbReference type="InterPro" id="IPR002401">
    <property type="entry name" value="Cyt_P450_E_grp-I"/>
</dbReference>
<dbReference type="PANTHER" id="PTHR24291:SF189">
    <property type="entry name" value="CYTOCHROME P450 4C3-RELATED"/>
    <property type="match status" value="1"/>
</dbReference>
<dbReference type="AlphaFoldDB" id="A0A8K0CZT7"/>
<dbReference type="Gene3D" id="1.10.630.10">
    <property type="entry name" value="Cytochrome P450"/>
    <property type="match status" value="2"/>
</dbReference>
<sequence>MSILILALLVTLLLFLLYYHWQRRHLYILASKLSGPLALPIVGNGLTFMCRSEDILKTISDIQRRYPKPIRFWFGPVLTVLFSAPQHIEKILTSSKLAYKHDFYSILQIFIGDGLVSNLESILGTKIDAQLGRNMEYVQATADTYQIGYKRIMRPWLHPDIIYNCTSGKKQQDHVVKVTTTFVKEAIDTARSRIKKRKNAENGQTTAIIDQIGELIEKDRESMTDVDFLYHMYTLYLASEDTMTVITAILCVCLGMYPEYQKKASEEIREVFGETPRDVTYHDITKLQYLDMCVRDVLRLIPIAPFIVRKAIEDFHIDNWTIPKECAIFVSIFDVHRDPEHWDNPNHFHPDHFLPEVVTKRHPYAYVPFSAGPRGCVGKILAFIGLKLIMANILQRFEIEADGKFSDIVLRSDITVRSQSGYRVRLKKRMWR</sequence>
<evidence type="ECO:0008006" key="18">
    <source>
        <dbReference type="Google" id="ProtNLM"/>
    </source>
</evidence>
<dbReference type="EMBL" id="VTPC01005924">
    <property type="protein sequence ID" value="KAF2895429.1"/>
    <property type="molecule type" value="Genomic_DNA"/>
</dbReference>
<dbReference type="GO" id="GO:0016705">
    <property type="term" value="F:oxidoreductase activity, acting on paired donors, with incorporation or reduction of molecular oxygen"/>
    <property type="evidence" value="ECO:0007669"/>
    <property type="project" value="InterPro"/>
</dbReference>
<dbReference type="PRINTS" id="PR00463">
    <property type="entry name" value="EP450I"/>
</dbReference>
<dbReference type="Pfam" id="PF00067">
    <property type="entry name" value="p450"/>
    <property type="match status" value="1"/>
</dbReference>
<comment type="function">
    <text evidence="2">May be involved in the metabolism of insect hormones and in the breakdown of synthetic insecticides.</text>
</comment>
<dbReference type="PROSITE" id="PS00086">
    <property type="entry name" value="CYTOCHROME_P450"/>
    <property type="match status" value="1"/>
</dbReference>
<comment type="similarity">
    <text evidence="5 15">Belongs to the cytochrome P450 family.</text>
</comment>
<dbReference type="GO" id="GO:0005506">
    <property type="term" value="F:iron ion binding"/>
    <property type="evidence" value="ECO:0007669"/>
    <property type="project" value="InterPro"/>
</dbReference>
<name>A0A8K0CZT7_IGNLU</name>
<keyword evidence="7 14" id="KW-0479">Metal-binding</keyword>
<keyword evidence="6 14" id="KW-0349">Heme</keyword>
<dbReference type="Proteomes" id="UP000801492">
    <property type="component" value="Unassembled WGS sequence"/>
</dbReference>